<proteinExistence type="inferred from homology"/>
<reference evidence="3" key="1">
    <citation type="submission" date="2019-08" db="EMBL/GenBank/DDBJ databases">
        <authorList>
            <person name="Kucharzyk K."/>
            <person name="Murdoch R.W."/>
            <person name="Higgins S."/>
            <person name="Loffler F."/>
        </authorList>
    </citation>
    <scope>NUCLEOTIDE SEQUENCE</scope>
</reference>
<dbReference type="SUPFAM" id="SSF53649">
    <property type="entry name" value="Alkaline phosphatase-like"/>
    <property type="match status" value="1"/>
</dbReference>
<dbReference type="InterPro" id="IPR032506">
    <property type="entry name" value="SGSH_C"/>
</dbReference>
<gene>
    <name evidence="3" type="ORF">SDC9_128956</name>
</gene>
<dbReference type="InterPro" id="IPR017850">
    <property type="entry name" value="Alkaline_phosphatase_core_sf"/>
</dbReference>
<dbReference type="PANTHER" id="PTHR42693">
    <property type="entry name" value="ARYLSULFATASE FAMILY MEMBER"/>
    <property type="match status" value="1"/>
</dbReference>
<dbReference type="PANTHER" id="PTHR42693:SF33">
    <property type="entry name" value="ARYLSULFATASE"/>
    <property type="match status" value="1"/>
</dbReference>
<protein>
    <recommendedName>
        <fullName evidence="2">N-sulphoglucosamine sulphohydrolase C-terminal domain-containing protein</fullName>
    </recommendedName>
</protein>
<dbReference type="InterPro" id="IPR050738">
    <property type="entry name" value="Sulfatase"/>
</dbReference>
<dbReference type="Gene3D" id="2.60.120.260">
    <property type="entry name" value="Galactose-binding domain-like"/>
    <property type="match status" value="1"/>
</dbReference>
<sequence>MKVPFIVYAPFILGENRVVSEAVSNIDVFPTLAELCHLNGMPVTDGISIAPLLKGVPGYTGRNIVFSRSSGDASGWLSATTDRYKLVISSSTNDLPWLIDKQTDPDELINFYNNPEYVAVKDTLKEKLIHYCEQNNEPKFKNSKIRADLGVPPLITDSSTTNLLKNGYFDLDGTSWSLSNTDILFESDPETEINGITCRLPGVNNTRSIKQIINVVPEISYQFSFKGRIQNVVGASESQVNNHETNGVATLKGEVLLPDKTALLTLSTQEPATQNLSGMFTVPSDVSSVTVSLSKNWNIAYLDEVSITDLTYAGSMKPVELSCMQLFKIDHGFRIKSNNPMQAASIFDITGKRIKYFFEPGFSLDVSPLRNGIYLTHVTFNERKPISLKYQVID</sequence>
<comment type="similarity">
    <text evidence="1">Belongs to the sulfatase family.</text>
</comment>
<evidence type="ECO:0000313" key="3">
    <source>
        <dbReference type="EMBL" id="MPM81899.1"/>
    </source>
</evidence>
<evidence type="ECO:0000256" key="1">
    <source>
        <dbReference type="ARBA" id="ARBA00008779"/>
    </source>
</evidence>
<dbReference type="AlphaFoldDB" id="A0A645CYA5"/>
<name>A0A645CYA5_9ZZZZ</name>
<dbReference type="Gene3D" id="3.40.720.10">
    <property type="entry name" value="Alkaline Phosphatase, subunit A"/>
    <property type="match status" value="1"/>
</dbReference>
<dbReference type="GO" id="GO:0004065">
    <property type="term" value="F:arylsulfatase activity"/>
    <property type="evidence" value="ECO:0007669"/>
    <property type="project" value="TreeGrafter"/>
</dbReference>
<evidence type="ECO:0000259" key="2">
    <source>
        <dbReference type="Pfam" id="PF16347"/>
    </source>
</evidence>
<organism evidence="3">
    <name type="scientific">bioreactor metagenome</name>
    <dbReference type="NCBI Taxonomy" id="1076179"/>
    <lineage>
        <taxon>unclassified sequences</taxon>
        <taxon>metagenomes</taxon>
        <taxon>ecological metagenomes</taxon>
    </lineage>
</organism>
<comment type="caution">
    <text evidence="3">The sequence shown here is derived from an EMBL/GenBank/DDBJ whole genome shotgun (WGS) entry which is preliminary data.</text>
</comment>
<dbReference type="Pfam" id="PF16347">
    <property type="entry name" value="SGSH_C"/>
    <property type="match status" value="1"/>
</dbReference>
<dbReference type="EMBL" id="VSSQ01031125">
    <property type="protein sequence ID" value="MPM81899.1"/>
    <property type="molecule type" value="Genomic_DNA"/>
</dbReference>
<accession>A0A645CYA5</accession>
<feature type="domain" description="N-sulphoglucosamine sulphohydrolase C-terminal" evidence="2">
    <location>
        <begin position="1"/>
        <end position="131"/>
    </location>
</feature>